<dbReference type="InterPro" id="IPR029058">
    <property type="entry name" value="AB_hydrolase_fold"/>
</dbReference>
<evidence type="ECO:0000259" key="2">
    <source>
        <dbReference type="Pfam" id="PF00975"/>
    </source>
</evidence>
<accession>A0ABQ3UUU1</accession>
<protein>
    <submittedName>
        <fullName evidence="3">Thioesterase</fullName>
    </submittedName>
</protein>
<name>A0ABQ3UUU1_9CHLR</name>
<dbReference type="InterPro" id="IPR012223">
    <property type="entry name" value="TEII"/>
</dbReference>
<feature type="domain" description="Thioesterase" evidence="2">
    <location>
        <begin position="1"/>
        <end position="209"/>
    </location>
</feature>
<comment type="similarity">
    <text evidence="1">Belongs to the thioesterase family.</text>
</comment>
<dbReference type="SUPFAM" id="SSF53474">
    <property type="entry name" value="alpha/beta-Hydrolases"/>
    <property type="match status" value="1"/>
</dbReference>
<evidence type="ECO:0000313" key="3">
    <source>
        <dbReference type="EMBL" id="GHO56601.1"/>
    </source>
</evidence>
<dbReference type="PANTHER" id="PTHR11487:SF0">
    <property type="entry name" value="S-ACYL FATTY ACID SYNTHASE THIOESTERASE, MEDIUM CHAIN"/>
    <property type="match status" value="1"/>
</dbReference>
<dbReference type="EMBL" id="BNJG01000002">
    <property type="protein sequence ID" value="GHO56601.1"/>
    <property type="molecule type" value="Genomic_DNA"/>
</dbReference>
<dbReference type="Pfam" id="PF00975">
    <property type="entry name" value="Thioesterase"/>
    <property type="match status" value="1"/>
</dbReference>
<dbReference type="Proteomes" id="UP000654345">
    <property type="component" value="Unassembled WGS sequence"/>
</dbReference>
<proteinExistence type="inferred from homology"/>
<comment type="caution">
    <text evidence="3">The sequence shown here is derived from an EMBL/GenBank/DDBJ whole genome shotgun (WGS) entry which is preliminary data.</text>
</comment>
<evidence type="ECO:0000313" key="4">
    <source>
        <dbReference type="Proteomes" id="UP000654345"/>
    </source>
</evidence>
<organism evidence="3 4">
    <name type="scientific">Ktedonobacter robiniae</name>
    <dbReference type="NCBI Taxonomy" id="2778365"/>
    <lineage>
        <taxon>Bacteria</taxon>
        <taxon>Bacillati</taxon>
        <taxon>Chloroflexota</taxon>
        <taxon>Ktedonobacteria</taxon>
        <taxon>Ktedonobacterales</taxon>
        <taxon>Ktedonobacteraceae</taxon>
        <taxon>Ktedonobacter</taxon>
    </lineage>
</organism>
<keyword evidence="4" id="KW-1185">Reference proteome</keyword>
<evidence type="ECO:0000256" key="1">
    <source>
        <dbReference type="ARBA" id="ARBA00007169"/>
    </source>
</evidence>
<gene>
    <name evidence="3" type="ORF">KSB_50760</name>
</gene>
<dbReference type="InterPro" id="IPR001031">
    <property type="entry name" value="Thioesterase"/>
</dbReference>
<reference evidence="3 4" key="1">
    <citation type="journal article" date="2021" name="Int. J. Syst. Evol. Microbiol.">
        <title>Reticulibacter mediterranei gen. nov., sp. nov., within the new family Reticulibacteraceae fam. nov., and Ktedonospora formicarum gen. nov., sp. nov., Ktedonobacter robiniae sp. nov., Dictyobacter formicarum sp. nov. and Dictyobacter arantiisoli sp. nov., belonging to the class Ktedonobacteria.</title>
        <authorList>
            <person name="Yabe S."/>
            <person name="Zheng Y."/>
            <person name="Wang C.M."/>
            <person name="Sakai Y."/>
            <person name="Abe K."/>
            <person name="Yokota A."/>
            <person name="Donadio S."/>
            <person name="Cavaletti L."/>
            <person name="Monciardini P."/>
        </authorList>
    </citation>
    <scope>NUCLEOTIDE SEQUENCE [LARGE SCALE GENOMIC DNA]</scope>
    <source>
        <strain evidence="3 4">SOSP1-30</strain>
    </source>
</reference>
<dbReference type="PANTHER" id="PTHR11487">
    <property type="entry name" value="THIOESTERASE"/>
    <property type="match status" value="1"/>
</dbReference>
<dbReference type="Gene3D" id="3.40.50.1820">
    <property type="entry name" value="alpha/beta hydrolase"/>
    <property type="match status" value="1"/>
</dbReference>
<sequence length="224" mass="25456">MFRSWSRELPLEVDLRPIQFPGRERRLREDPYTHIMPLVHATKQALLPYLDKPFAFFGHCLGALVAFELSRQLQAEQHLQPTILFVSGHRAPQMPDRFTPAHRLSDAEFAAELRQRNGTREEVLQNPDVMHLVLPLLRADFTVCETYTYTPGELLRCPIVAFSGAGDKAVLPEELVSWSAMTSGPCATQTFPGDHFFLQTARSQLLQRLTRDLAQIKLEPPVSP</sequence>